<protein>
    <submittedName>
        <fullName evidence="3">Putative thiamine pyrophosphokinase</fullName>
    </submittedName>
</protein>
<proteinExistence type="predicted"/>
<feature type="domain" description="Nudix hydrolase" evidence="2">
    <location>
        <begin position="135"/>
        <end position="283"/>
    </location>
</feature>
<keyword evidence="3" id="KW-0418">Kinase</keyword>
<dbReference type="GeneID" id="37135497"/>
<dbReference type="InterPro" id="IPR000086">
    <property type="entry name" value="NUDIX_hydrolase_dom"/>
</dbReference>
<evidence type="ECO:0000259" key="2">
    <source>
        <dbReference type="PROSITE" id="PS51462"/>
    </source>
</evidence>
<dbReference type="RefSeq" id="XP_025486501.1">
    <property type="nucleotide sequence ID" value="XM_025632756.1"/>
</dbReference>
<keyword evidence="3" id="KW-0808">Transferase</keyword>
<dbReference type="InterPro" id="IPR020084">
    <property type="entry name" value="NUDIX_hydrolase_CS"/>
</dbReference>
<dbReference type="VEuPathDB" id="FungiDB:BO82DRAFT_322131"/>
<dbReference type="AlphaFoldDB" id="A0A319BV57"/>
<feature type="non-terminal residue" evidence="3">
    <location>
        <position position="318"/>
    </location>
</feature>
<dbReference type="InterPro" id="IPR015797">
    <property type="entry name" value="NUDIX_hydrolase-like_dom_sf"/>
</dbReference>
<dbReference type="GO" id="GO:0016301">
    <property type="term" value="F:kinase activity"/>
    <property type="evidence" value="ECO:0007669"/>
    <property type="project" value="UniProtKB-KW"/>
</dbReference>
<dbReference type="FunFam" id="3.90.79.10:FF:000019">
    <property type="entry name" value="Thiamin pyrophosphokinase, putative"/>
    <property type="match status" value="1"/>
</dbReference>
<dbReference type="Proteomes" id="UP000248340">
    <property type="component" value="Unassembled WGS sequence"/>
</dbReference>
<dbReference type="PANTHER" id="PTHR13622">
    <property type="entry name" value="THIAMIN PYROPHOSPHOKINASE"/>
    <property type="match status" value="1"/>
</dbReference>
<dbReference type="GO" id="GO:0044715">
    <property type="term" value="F:8-oxo-dGDP phosphatase activity"/>
    <property type="evidence" value="ECO:0007669"/>
    <property type="project" value="TreeGrafter"/>
</dbReference>
<reference evidence="3 4" key="1">
    <citation type="submission" date="2016-12" db="EMBL/GenBank/DDBJ databases">
        <title>The genomes of Aspergillus section Nigri reveals drivers in fungal speciation.</title>
        <authorList>
            <consortium name="DOE Joint Genome Institute"/>
            <person name="Vesth T.C."/>
            <person name="Nybo J."/>
            <person name="Theobald S."/>
            <person name="Brandl J."/>
            <person name="Frisvad J.C."/>
            <person name="Nielsen K.F."/>
            <person name="Lyhne E.K."/>
            <person name="Kogle M.E."/>
            <person name="Kuo A."/>
            <person name="Riley R."/>
            <person name="Clum A."/>
            <person name="Nolan M."/>
            <person name="Lipzen A."/>
            <person name="Salamov A."/>
            <person name="Henrissat B."/>
            <person name="Wiebenga A."/>
            <person name="De Vries R.P."/>
            <person name="Grigoriev I.V."/>
            <person name="Mortensen U.H."/>
            <person name="Andersen M.R."/>
            <person name="Baker S.E."/>
        </authorList>
    </citation>
    <scope>NUCLEOTIDE SEQUENCE [LARGE SCALE GENOMIC DNA]</scope>
    <source>
        <strain evidence="3 4">CBS 121591</strain>
    </source>
</reference>
<dbReference type="PROSITE" id="PS51462">
    <property type="entry name" value="NUDIX"/>
    <property type="match status" value="1"/>
</dbReference>
<dbReference type="OrthoDB" id="10261522at2759"/>
<dbReference type="EMBL" id="KZ821761">
    <property type="protein sequence ID" value="PYH76301.1"/>
    <property type="molecule type" value="Genomic_DNA"/>
</dbReference>
<gene>
    <name evidence="3" type="ORF">BO82DRAFT_322131</name>
</gene>
<dbReference type="Pfam" id="PF00293">
    <property type="entry name" value="NUDIX"/>
    <property type="match status" value="1"/>
</dbReference>
<evidence type="ECO:0000256" key="1">
    <source>
        <dbReference type="ARBA" id="ARBA00022801"/>
    </source>
</evidence>
<dbReference type="STRING" id="1448315.A0A319BV57"/>
<sequence length="318" mass="35662">MSRPMDNFLQVVQDCDNFPYPEDPVYDDRTSTLWKFYLPDDDRPHGLLTDDIVHAMPWTPDFDLVTDPAKQVRLRRPTGPDWQAQCTQILAHQMNRARELGVFPELGRTRGEMFPIVGARFPVAIDRSEFSLWGIIGQGVHMTAYTRTVAGYQFWIPQRNPNKKTYPGLLDNAVAGGMAIGETPWQCLVREAEEEAGMTADRVRSNACAAGTVTWLNVSDARASGPVGLMNPGVLFVYDMEIGAEEVLRPVDQDIWQFNCMGVESVKQALLEGRFKPSSGAVMLDFLIRHGLLTAEQEPDYAEIVARLHRKLPLPCGP</sequence>
<name>A0A319BV57_9EURO</name>
<dbReference type="PANTHER" id="PTHR13622:SF11">
    <property type="entry name" value="THIAMIN PYROPHOSPHOKINASE"/>
    <property type="match status" value="1"/>
</dbReference>
<evidence type="ECO:0000313" key="3">
    <source>
        <dbReference type="EMBL" id="PYH76301.1"/>
    </source>
</evidence>
<dbReference type="SUPFAM" id="SSF55811">
    <property type="entry name" value="Nudix"/>
    <property type="match status" value="1"/>
</dbReference>
<keyword evidence="1" id="KW-0378">Hydrolase</keyword>
<evidence type="ECO:0000313" key="4">
    <source>
        <dbReference type="Proteomes" id="UP000248340"/>
    </source>
</evidence>
<dbReference type="PROSITE" id="PS00893">
    <property type="entry name" value="NUDIX_BOX"/>
    <property type="match status" value="1"/>
</dbReference>
<dbReference type="Gene3D" id="3.90.79.10">
    <property type="entry name" value="Nucleoside Triphosphate Pyrophosphohydrolase"/>
    <property type="match status" value="1"/>
</dbReference>
<organism evidence="3 4">
    <name type="scientific">Aspergillus uvarum CBS 121591</name>
    <dbReference type="NCBI Taxonomy" id="1448315"/>
    <lineage>
        <taxon>Eukaryota</taxon>
        <taxon>Fungi</taxon>
        <taxon>Dikarya</taxon>
        <taxon>Ascomycota</taxon>
        <taxon>Pezizomycotina</taxon>
        <taxon>Eurotiomycetes</taxon>
        <taxon>Eurotiomycetidae</taxon>
        <taxon>Eurotiales</taxon>
        <taxon>Aspergillaceae</taxon>
        <taxon>Aspergillus</taxon>
        <taxon>Aspergillus subgen. Circumdati</taxon>
    </lineage>
</organism>
<dbReference type="CDD" id="cd03676">
    <property type="entry name" value="NUDIX_Tnr3_like"/>
    <property type="match status" value="1"/>
</dbReference>
<accession>A0A319BV57</accession>
<keyword evidence="4" id="KW-1185">Reference proteome</keyword>